<dbReference type="Gene3D" id="3.40.630.30">
    <property type="match status" value="1"/>
</dbReference>
<dbReference type="SUPFAM" id="SSF55729">
    <property type="entry name" value="Acyl-CoA N-acyltransferases (Nat)"/>
    <property type="match status" value="1"/>
</dbReference>
<dbReference type="GO" id="GO:0016747">
    <property type="term" value="F:acyltransferase activity, transferring groups other than amino-acyl groups"/>
    <property type="evidence" value="ECO:0007669"/>
    <property type="project" value="InterPro"/>
</dbReference>
<dbReference type="Pfam" id="PF00583">
    <property type="entry name" value="Acetyltransf_1"/>
    <property type="match status" value="1"/>
</dbReference>
<dbReference type="PROSITE" id="PS51186">
    <property type="entry name" value="GNAT"/>
    <property type="match status" value="1"/>
</dbReference>
<evidence type="ECO:0000256" key="2">
    <source>
        <dbReference type="ARBA" id="ARBA00023315"/>
    </source>
</evidence>
<dbReference type="OrthoDB" id="5459937at2"/>
<dbReference type="InterPro" id="IPR016181">
    <property type="entry name" value="Acyl_CoA_acyltransferase"/>
</dbReference>
<dbReference type="EMBL" id="FQYO01000001">
    <property type="protein sequence ID" value="SHI38564.1"/>
    <property type="molecule type" value="Genomic_DNA"/>
</dbReference>
<dbReference type="Proteomes" id="UP000184292">
    <property type="component" value="Unassembled WGS sequence"/>
</dbReference>
<evidence type="ECO:0000259" key="3">
    <source>
        <dbReference type="PROSITE" id="PS51186"/>
    </source>
</evidence>
<keyword evidence="2" id="KW-0012">Acyltransferase</keyword>
<dbReference type="InterPro" id="IPR000182">
    <property type="entry name" value="GNAT_dom"/>
</dbReference>
<accession>A0A1M6APY2</accession>
<keyword evidence="5" id="KW-1185">Reference proteome</keyword>
<keyword evidence="1 4" id="KW-0808">Transferase</keyword>
<organism evidence="4 5">
    <name type="scientific">Wenxinia saemankumensis</name>
    <dbReference type="NCBI Taxonomy" id="1447782"/>
    <lineage>
        <taxon>Bacteria</taxon>
        <taxon>Pseudomonadati</taxon>
        <taxon>Pseudomonadota</taxon>
        <taxon>Alphaproteobacteria</taxon>
        <taxon>Rhodobacterales</taxon>
        <taxon>Roseobacteraceae</taxon>
        <taxon>Wenxinia</taxon>
    </lineage>
</organism>
<evidence type="ECO:0000313" key="5">
    <source>
        <dbReference type="Proteomes" id="UP000184292"/>
    </source>
</evidence>
<name>A0A1M6APY2_9RHOB</name>
<sequence length="155" mass="16936">MIRRAGPGDAGAVAAIWNHYIRETIVTFLPDEKTEEDVRRAMGADHGFWVAGDPAIGFARCFPFRSGRGYARTAEHTVLLSPGQGGRGLGRALMAALQDDARHRGIHALMAGVSGENAAGLAFHRAIGFHEVARLPRVGWKFDRPHDLLLLQKFL</sequence>
<protein>
    <submittedName>
        <fullName evidence="4">Phosphinothricin acetyltransferase</fullName>
    </submittedName>
</protein>
<dbReference type="STRING" id="1447782.SAMN05444417_0560"/>
<feature type="domain" description="N-acetyltransferase" evidence="3">
    <location>
        <begin position="1"/>
        <end position="155"/>
    </location>
</feature>
<dbReference type="InterPro" id="IPR050832">
    <property type="entry name" value="Bact_Acetyltransf"/>
</dbReference>
<dbReference type="PANTHER" id="PTHR43877">
    <property type="entry name" value="AMINOALKYLPHOSPHONATE N-ACETYLTRANSFERASE-RELATED-RELATED"/>
    <property type="match status" value="1"/>
</dbReference>
<evidence type="ECO:0000313" key="4">
    <source>
        <dbReference type="EMBL" id="SHI38564.1"/>
    </source>
</evidence>
<proteinExistence type="predicted"/>
<reference evidence="4 5" key="1">
    <citation type="submission" date="2016-11" db="EMBL/GenBank/DDBJ databases">
        <authorList>
            <person name="Jaros S."/>
            <person name="Januszkiewicz K."/>
            <person name="Wedrychowicz H."/>
        </authorList>
    </citation>
    <scope>NUCLEOTIDE SEQUENCE [LARGE SCALE GENOMIC DNA]</scope>
    <source>
        <strain evidence="4 5">DSM 100565</strain>
    </source>
</reference>
<dbReference type="AlphaFoldDB" id="A0A1M6APY2"/>
<dbReference type="RefSeq" id="WP_073326275.1">
    <property type="nucleotide sequence ID" value="NZ_FQYO01000001.1"/>
</dbReference>
<evidence type="ECO:0000256" key="1">
    <source>
        <dbReference type="ARBA" id="ARBA00022679"/>
    </source>
</evidence>
<gene>
    <name evidence="4" type="ORF">SAMN05444417_0560</name>
</gene>
<dbReference type="CDD" id="cd04301">
    <property type="entry name" value="NAT_SF"/>
    <property type="match status" value="1"/>
</dbReference>